<reference evidence="1" key="1">
    <citation type="journal article" date="2022" name="bioRxiv">
        <title>Population genetic analysis of Ophidiomyces ophidiicola, the causative agent of snake fungal disease, indicates recent introductions to the USA.</title>
        <authorList>
            <person name="Ladner J.T."/>
            <person name="Palmer J.M."/>
            <person name="Ettinger C.L."/>
            <person name="Stajich J.E."/>
            <person name="Farrell T.M."/>
            <person name="Glorioso B.M."/>
            <person name="Lawson B."/>
            <person name="Price S.J."/>
            <person name="Stengle A.G."/>
            <person name="Grear D.A."/>
            <person name="Lorch J.M."/>
        </authorList>
    </citation>
    <scope>NUCLEOTIDE SEQUENCE</scope>
    <source>
        <strain evidence="1">NWHC 24266-5</strain>
    </source>
</reference>
<organism evidence="1">
    <name type="scientific">Ophidiomyces ophidiicola</name>
    <dbReference type="NCBI Taxonomy" id="1387563"/>
    <lineage>
        <taxon>Eukaryota</taxon>
        <taxon>Fungi</taxon>
        <taxon>Dikarya</taxon>
        <taxon>Ascomycota</taxon>
        <taxon>Pezizomycotina</taxon>
        <taxon>Eurotiomycetes</taxon>
        <taxon>Eurotiomycetidae</taxon>
        <taxon>Onygenales</taxon>
        <taxon>Onygenaceae</taxon>
        <taxon>Ophidiomyces</taxon>
    </lineage>
</organism>
<comment type="caution">
    <text evidence="1">The sequence shown here is derived from an EMBL/GenBank/DDBJ whole genome shotgun (WGS) entry which is preliminary data.</text>
</comment>
<dbReference type="EMBL" id="JALBCA010000018">
    <property type="protein sequence ID" value="KAI2390380.1"/>
    <property type="molecule type" value="Genomic_DNA"/>
</dbReference>
<gene>
    <name evidence="1" type="ORF">LOY88_001714</name>
</gene>
<proteinExistence type="predicted"/>
<sequence length="494" mass="53610">MVSFRAYLTLVLALPWAGAFVSKRQTVTDLKRGYIIEFKDGIDAVGLTTDAFIAELKAKEQLTLTRRHEYTSSLFKGFSFDLDEKGDVNAAIERISAMPHVKNISPIRKITALSPKIQRYAQPQEFVVADQRRRTDYAEPWHKATGVDQLRKAGYTGKGIRVAVIDSGIDYKHPALGGCFGKGCLVEYGKNLFGTPSDDPFEGRHYHGVAPGVTLGHYRVLGYEEPNQNSSLSNDVGFTDTLIKAYLDAFEAKSDIITASVGTFSGWSADPWAIVTERIVSKGVICLGAAGNDGNLGPFLGADLNSAFSSIGVGYINNVELPAVLPRAFYTTSHGNKPFAWAMVSEFNNGTSPLAEVRQNACEPLPATLNLSGKTILYSLGTCVPNTQVKNLADRHATNIFFCNPEDNVVPPWQLPPSLVGTIKGMGILPKTYCEKLKTAASNNGSVVMTSSTSAPRVLHIQKNPFRGGEITVTTEWGPSNDLRIVPTFLAPGE</sequence>
<evidence type="ECO:0000313" key="1">
    <source>
        <dbReference type="EMBL" id="KAI2390380.1"/>
    </source>
</evidence>
<accession>A0ACB8V1T5</accession>
<name>A0ACB8V1T5_9EURO</name>
<protein>
    <submittedName>
        <fullName evidence="1">Uncharacterized protein</fullName>
    </submittedName>
</protein>